<evidence type="ECO:0000313" key="3">
    <source>
        <dbReference type="EMBL" id="CAF9908483.1"/>
    </source>
</evidence>
<protein>
    <submittedName>
        <fullName evidence="3">Uncharacterized protein</fullName>
    </submittedName>
</protein>
<evidence type="ECO:0000256" key="2">
    <source>
        <dbReference type="SAM" id="Phobius"/>
    </source>
</evidence>
<keyword evidence="2" id="KW-0472">Membrane</keyword>
<feature type="region of interest" description="Disordered" evidence="1">
    <location>
        <begin position="753"/>
        <end position="780"/>
    </location>
</feature>
<keyword evidence="2" id="KW-1133">Transmembrane helix</keyword>
<keyword evidence="2" id="KW-0812">Transmembrane</keyword>
<feature type="transmembrane region" description="Helical" evidence="2">
    <location>
        <begin position="643"/>
        <end position="664"/>
    </location>
</feature>
<feature type="transmembrane region" description="Helical" evidence="2">
    <location>
        <begin position="134"/>
        <end position="158"/>
    </location>
</feature>
<reference evidence="3" key="1">
    <citation type="submission" date="2021-03" db="EMBL/GenBank/DDBJ databases">
        <authorList>
            <person name="Tagirdzhanova G."/>
        </authorList>
    </citation>
    <scope>NUCLEOTIDE SEQUENCE</scope>
</reference>
<keyword evidence="4" id="KW-1185">Reference proteome</keyword>
<sequence length="793" mass="87517">MDSSRQTSRPSLLHSSRYTRNNFIKALGLEIIFLLRSGRSELPKPVYNSSLKTAIARSAIHWIPVSVSVVLITINLSHLFLGRQYTGVIIAQPFNAFLLQVAAKLHEMTIIASLTAVILHVIRRELLHGPGVPLGAIGGGFLFSSLNYLWSPGLWGAFRSRTSKLSKIRLYSIIILCTLLAAAVGPSAAVLMIPREQEWEAGGAKIWFSGDQEDVYSTYLPDHNSIQLQLCSRLNATQYPFCPSGGYSTILQEALKDAFVVTNANKLSKVQRVLQDHTPVDLRLSNGFKVGGNVDIDSLIMKWTFRGVDCQTGAVAGRMSEAIRARMLALDFGAAAWNFPFTPSRPSLSQYKYRETIVTSCTAQIPMVKTACSAAVVSSEFNTKVLFPVLKPDACWVDEQAVNISLPNQEPSTRFRTSWVQLPTTFGPSSIGMVLESPWDMTSNSRLLIGCNIGAGWSSGLVSNPEDVWMYRGIPSFGSPWVRGYVGETYVPDPSWRTIQFGKQWLDILAPVADDKTNATTLEIMIENSGISQGLFNPISAQEIAWNESPDTRNRSVIVEAVLAVVFADALSREGSLEALDVDLSRHWHDWRIQNADHNDDLANRIFANNEPYKRPEQNSLTLQEAKVTILGLAYMASAQSDYLAIAVLCVHILLALLHIWFLIQSRESSGSWHTLTELIALAHNSQPSRTALNNTGAGIKELETYSKVAVVRATKPGHNVLNPLYNGLPHFRALSLVFREGDTDEVEKEGLLGNASSMSTVPRSRAHSPVAESHLSGDVQNGTEVRFDEYYK</sequence>
<comment type="caution">
    <text evidence="3">The sequence shown here is derived from an EMBL/GenBank/DDBJ whole genome shotgun (WGS) entry which is preliminary data.</text>
</comment>
<dbReference type="AlphaFoldDB" id="A0A8H3I836"/>
<evidence type="ECO:0000256" key="1">
    <source>
        <dbReference type="SAM" id="MobiDB-lite"/>
    </source>
</evidence>
<proteinExistence type="predicted"/>
<feature type="transmembrane region" description="Helical" evidence="2">
    <location>
        <begin position="170"/>
        <end position="193"/>
    </location>
</feature>
<evidence type="ECO:0000313" key="4">
    <source>
        <dbReference type="Proteomes" id="UP000664169"/>
    </source>
</evidence>
<organism evidence="3 4">
    <name type="scientific">Gomphillus americanus</name>
    <dbReference type="NCBI Taxonomy" id="1940652"/>
    <lineage>
        <taxon>Eukaryota</taxon>
        <taxon>Fungi</taxon>
        <taxon>Dikarya</taxon>
        <taxon>Ascomycota</taxon>
        <taxon>Pezizomycotina</taxon>
        <taxon>Lecanoromycetes</taxon>
        <taxon>OSLEUM clade</taxon>
        <taxon>Ostropomycetidae</taxon>
        <taxon>Ostropales</taxon>
        <taxon>Graphidaceae</taxon>
        <taxon>Gomphilloideae</taxon>
        <taxon>Gomphillus</taxon>
    </lineage>
</organism>
<feature type="transmembrane region" description="Helical" evidence="2">
    <location>
        <begin position="59"/>
        <end position="81"/>
    </location>
</feature>
<dbReference type="OrthoDB" id="5342924at2759"/>
<dbReference type="EMBL" id="CAJPDQ010000004">
    <property type="protein sequence ID" value="CAF9908483.1"/>
    <property type="molecule type" value="Genomic_DNA"/>
</dbReference>
<gene>
    <name evidence="3" type="ORF">GOMPHAMPRED_006176</name>
</gene>
<accession>A0A8H3I836</accession>
<name>A0A8H3I836_9LECA</name>
<dbReference type="Proteomes" id="UP000664169">
    <property type="component" value="Unassembled WGS sequence"/>
</dbReference>